<name>A0A5B7JL24_PORTR</name>
<proteinExistence type="predicted"/>
<organism evidence="1 2">
    <name type="scientific">Portunus trituberculatus</name>
    <name type="common">Swimming crab</name>
    <name type="synonym">Neptunus trituberculatus</name>
    <dbReference type="NCBI Taxonomy" id="210409"/>
    <lineage>
        <taxon>Eukaryota</taxon>
        <taxon>Metazoa</taxon>
        <taxon>Ecdysozoa</taxon>
        <taxon>Arthropoda</taxon>
        <taxon>Crustacea</taxon>
        <taxon>Multicrustacea</taxon>
        <taxon>Malacostraca</taxon>
        <taxon>Eumalacostraca</taxon>
        <taxon>Eucarida</taxon>
        <taxon>Decapoda</taxon>
        <taxon>Pleocyemata</taxon>
        <taxon>Brachyura</taxon>
        <taxon>Eubrachyura</taxon>
        <taxon>Portunoidea</taxon>
        <taxon>Portunidae</taxon>
        <taxon>Portuninae</taxon>
        <taxon>Portunus</taxon>
    </lineage>
</organism>
<dbReference type="Proteomes" id="UP000324222">
    <property type="component" value="Unassembled WGS sequence"/>
</dbReference>
<gene>
    <name evidence="1" type="ORF">E2C01_088109</name>
</gene>
<dbReference type="AlphaFoldDB" id="A0A5B7JL24"/>
<sequence>MCTTFSSSASKYEFLDLVFQLMERLAAIAHLSHPLSADCLFIELIDHLSVWLDGLSDECPSLWQGCWLAGWLAGYLPHPLAERLAGPMTGFLLVYLAACPPVCSADWLTRS</sequence>
<keyword evidence="2" id="KW-1185">Reference proteome</keyword>
<evidence type="ECO:0000313" key="2">
    <source>
        <dbReference type="Proteomes" id="UP000324222"/>
    </source>
</evidence>
<protein>
    <submittedName>
        <fullName evidence="1">Uncharacterized protein</fullName>
    </submittedName>
</protein>
<evidence type="ECO:0000313" key="1">
    <source>
        <dbReference type="EMBL" id="MPC92994.1"/>
    </source>
</evidence>
<comment type="caution">
    <text evidence="1">The sequence shown here is derived from an EMBL/GenBank/DDBJ whole genome shotgun (WGS) entry which is preliminary data.</text>
</comment>
<accession>A0A5B7JL24</accession>
<reference evidence="1 2" key="1">
    <citation type="submission" date="2019-05" db="EMBL/GenBank/DDBJ databases">
        <title>Another draft genome of Portunus trituberculatus and its Hox gene families provides insights of decapod evolution.</title>
        <authorList>
            <person name="Jeong J.-H."/>
            <person name="Song I."/>
            <person name="Kim S."/>
            <person name="Choi T."/>
            <person name="Kim D."/>
            <person name="Ryu S."/>
            <person name="Kim W."/>
        </authorList>
    </citation>
    <scope>NUCLEOTIDE SEQUENCE [LARGE SCALE GENOMIC DNA]</scope>
    <source>
        <tissue evidence="1">Muscle</tissue>
    </source>
</reference>
<dbReference type="EMBL" id="VSRR010093265">
    <property type="protein sequence ID" value="MPC92994.1"/>
    <property type="molecule type" value="Genomic_DNA"/>
</dbReference>